<feature type="region of interest" description="Disordered" evidence="1">
    <location>
        <begin position="80"/>
        <end position="116"/>
    </location>
</feature>
<organism evidence="3 4">
    <name type="scientific">Trapa natans</name>
    <name type="common">Water chestnut</name>
    <dbReference type="NCBI Taxonomy" id="22666"/>
    <lineage>
        <taxon>Eukaryota</taxon>
        <taxon>Viridiplantae</taxon>
        <taxon>Streptophyta</taxon>
        <taxon>Embryophyta</taxon>
        <taxon>Tracheophyta</taxon>
        <taxon>Spermatophyta</taxon>
        <taxon>Magnoliopsida</taxon>
        <taxon>eudicotyledons</taxon>
        <taxon>Gunneridae</taxon>
        <taxon>Pentapetalae</taxon>
        <taxon>rosids</taxon>
        <taxon>malvids</taxon>
        <taxon>Myrtales</taxon>
        <taxon>Lythraceae</taxon>
        <taxon>Trapa</taxon>
    </lineage>
</organism>
<evidence type="ECO:0000256" key="1">
    <source>
        <dbReference type="SAM" id="MobiDB-lite"/>
    </source>
</evidence>
<proteinExistence type="predicted"/>
<accession>A0AAN7LTN3</accession>
<dbReference type="PANTHER" id="PTHR31717:SF60">
    <property type="entry name" value="B-BOX TYPE ZINC FINGER FAMILY PROTEIN"/>
    <property type="match status" value="1"/>
</dbReference>
<dbReference type="InterPro" id="IPR000315">
    <property type="entry name" value="Znf_B-box"/>
</dbReference>
<dbReference type="AlphaFoldDB" id="A0AAN7LTN3"/>
<dbReference type="GO" id="GO:0008270">
    <property type="term" value="F:zinc ion binding"/>
    <property type="evidence" value="ECO:0007669"/>
    <property type="project" value="InterPro"/>
</dbReference>
<evidence type="ECO:0000259" key="2">
    <source>
        <dbReference type="Pfam" id="PF00643"/>
    </source>
</evidence>
<evidence type="ECO:0000313" key="4">
    <source>
        <dbReference type="Proteomes" id="UP001346149"/>
    </source>
</evidence>
<dbReference type="PANTHER" id="PTHR31717">
    <property type="entry name" value="ZINC FINGER PROTEIN CONSTANS-LIKE 10"/>
    <property type="match status" value="1"/>
</dbReference>
<gene>
    <name evidence="3" type="ORF">SAY86_022881</name>
</gene>
<dbReference type="Pfam" id="PF00643">
    <property type="entry name" value="zf-B_box"/>
    <property type="match status" value="1"/>
</dbReference>
<dbReference type="EMBL" id="JAXQNO010000008">
    <property type="protein sequence ID" value="KAK4792446.1"/>
    <property type="molecule type" value="Genomic_DNA"/>
</dbReference>
<protein>
    <recommendedName>
        <fullName evidence="2">B box-type domain-containing protein</fullName>
    </recommendedName>
</protein>
<evidence type="ECO:0000313" key="3">
    <source>
        <dbReference type="EMBL" id="KAK4792446.1"/>
    </source>
</evidence>
<feature type="domain" description="B box-type" evidence="2">
    <location>
        <begin position="2"/>
        <end position="27"/>
    </location>
</feature>
<reference evidence="3 4" key="1">
    <citation type="journal article" date="2023" name="Hortic Res">
        <title>Pangenome of water caltrop reveals structural variations and asymmetric subgenome divergence after allopolyploidization.</title>
        <authorList>
            <person name="Zhang X."/>
            <person name="Chen Y."/>
            <person name="Wang L."/>
            <person name="Yuan Y."/>
            <person name="Fang M."/>
            <person name="Shi L."/>
            <person name="Lu R."/>
            <person name="Comes H.P."/>
            <person name="Ma Y."/>
            <person name="Chen Y."/>
            <person name="Huang G."/>
            <person name="Zhou Y."/>
            <person name="Zheng Z."/>
            <person name="Qiu Y."/>
        </authorList>
    </citation>
    <scope>NUCLEOTIDE SEQUENCE [LARGE SCALE GENOMIC DNA]</scope>
    <source>
        <strain evidence="3">F231</strain>
    </source>
</reference>
<sequence length="116" mass="12397">MRSCALCKVPARAFCESDQAALCWECDAKVRGANFLVSRHSQTLLCHACQCPTPGTASGTKLGHTVSLCDDCVNGVRAAERAEEESGDDAGADSGDGNISENDNERRGEYDDGRKR</sequence>
<feature type="compositionally biased region" description="Acidic residues" evidence="1">
    <location>
        <begin position="82"/>
        <end position="91"/>
    </location>
</feature>
<feature type="compositionally biased region" description="Basic and acidic residues" evidence="1">
    <location>
        <begin position="103"/>
        <end position="116"/>
    </location>
</feature>
<name>A0AAN7LTN3_TRANT</name>
<keyword evidence="4" id="KW-1185">Reference proteome</keyword>
<comment type="caution">
    <text evidence="3">The sequence shown here is derived from an EMBL/GenBank/DDBJ whole genome shotgun (WGS) entry which is preliminary data.</text>
</comment>
<dbReference type="Proteomes" id="UP001346149">
    <property type="component" value="Unassembled WGS sequence"/>
</dbReference>